<feature type="domain" description="Ion transport" evidence="8">
    <location>
        <begin position="7"/>
        <end position="195"/>
    </location>
</feature>
<feature type="transmembrane region" description="Helical" evidence="6">
    <location>
        <begin position="106"/>
        <end position="126"/>
    </location>
</feature>
<sequence length="318" mass="36489">MTIACFFLALYFLLRELAQFHAMYQLGLQRNWFKDFWNYIDLVASGGTIVLLEYYFRIGPGPEYEHFASVIALFVWMKVLGFAKAFSQPIATFVLMLSTIFRDLFSFMAVLVIILVMFGHAFYLVLSDNEASDGDEIDFTNIGGTAWSLYLMILGTFESSVFTGIWSQTLFLFYPFLVVIILLNVLIAIVSDSYDAVLVTSTELFWRSRLELVAEITTTFKSLLGSDLKKWIETVKNHKQKFEGQLAVLYGIKRDHKWSNAESKVALGLRVLFSPVLLVVAIASCIWYLPLLHFHCILQALSDENYPFWVAKKRPKHI</sequence>
<keyword evidence="4 6" id="KW-1133">Transmembrane helix</keyword>
<keyword evidence="5 6" id="KW-0472">Membrane</keyword>
<dbReference type="GO" id="GO:0005886">
    <property type="term" value="C:plasma membrane"/>
    <property type="evidence" value="ECO:0007669"/>
    <property type="project" value="TreeGrafter"/>
</dbReference>
<reference evidence="10" key="1">
    <citation type="journal article" date="2023" name="Commun. Biol.">
        <title>Genome analysis of Parmales, the sister group of diatoms, reveals the evolutionary specialization of diatoms from phago-mixotrophs to photoautotrophs.</title>
        <authorList>
            <person name="Ban H."/>
            <person name="Sato S."/>
            <person name="Yoshikawa S."/>
            <person name="Yamada K."/>
            <person name="Nakamura Y."/>
            <person name="Ichinomiya M."/>
            <person name="Sato N."/>
            <person name="Blanc-Mathieu R."/>
            <person name="Endo H."/>
            <person name="Kuwata A."/>
            <person name="Ogata H."/>
        </authorList>
    </citation>
    <scope>NUCLEOTIDE SEQUENCE [LARGE SCALE GENOMIC DNA]</scope>
    <source>
        <strain evidence="10">NIES 3701</strain>
    </source>
</reference>
<dbReference type="PANTHER" id="PTHR10582:SF2">
    <property type="entry name" value="INACTIVE"/>
    <property type="match status" value="1"/>
</dbReference>
<dbReference type="PANTHER" id="PTHR10582">
    <property type="entry name" value="TRANSIENT RECEPTOR POTENTIAL ION CHANNEL PROTEIN"/>
    <property type="match status" value="1"/>
</dbReference>
<keyword evidence="2 6" id="KW-0812">Transmembrane</keyword>
<accession>A0A9W6ZKI3</accession>
<keyword evidence="10" id="KW-1185">Reference proteome</keyword>
<comment type="subcellular location">
    <subcellularLocation>
        <location evidence="1">Membrane</location>
        <topology evidence="1">Multi-pass membrane protein</topology>
    </subcellularLocation>
</comment>
<dbReference type="InterPro" id="IPR024862">
    <property type="entry name" value="TRPV"/>
</dbReference>
<dbReference type="GO" id="GO:0098703">
    <property type="term" value="P:calcium ion import across plasma membrane"/>
    <property type="evidence" value="ECO:0007669"/>
    <property type="project" value="TreeGrafter"/>
</dbReference>
<name>A0A9W6ZKI3_9STRA</name>
<feature type="chain" id="PRO_5040991769" description="Ion transport domain-containing protein" evidence="7">
    <location>
        <begin position="19"/>
        <end position="318"/>
    </location>
</feature>
<evidence type="ECO:0000256" key="7">
    <source>
        <dbReference type="SAM" id="SignalP"/>
    </source>
</evidence>
<gene>
    <name evidence="9" type="ORF">TrST_g3023</name>
</gene>
<dbReference type="GO" id="GO:0005216">
    <property type="term" value="F:monoatomic ion channel activity"/>
    <property type="evidence" value="ECO:0007669"/>
    <property type="project" value="InterPro"/>
</dbReference>
<dbReference type="OrthoDB" id="43160at2759"/>
<keyword evidence="3" id="KW-0677">Repeat</keyword>
<comment type="caution">
    <text evidence="9">The sequence shown here is derived from an EMBL/GenBank/DDBJ whole genome shotgun (WGS) entry which is preliminary data.</text>
</comment>
<feature type="transmembrane region" description="Helical" evidence="6">
    <location>
        <begin position="67"/>
        <end position="86"/>
    </location>
</feature>
<keyword evidence="7" id="KW-0732">Signal</keyword>
<feature type="signal peptide" evidence="7">
    <location>
        <begin position="1"/>
        <end position="18"/>
    </location>
</feature>
<protein>
    <recommendedName>
        <fullName evidence="8">Ion transport domain-containing protein</fullName>
    </recommendedName>
</protein>
<evidence type="ECO:0000256" key="4">
    <source>
        <dbReference type="ARBA" id="ARBA00022989"/>
    </source>
</evidence>
<feature type="transmembrane region" description="Helical" evidence="6">
    <location>
        <begin position="147"/>
        <end position="166"/>
    </location>
</feature>
<evidence type="ECO:0000256" key="5">
    <source>
        <dbReference type="ARBA" id="ARBA00023136"/>
    </source>
</evidence>
<dbReference type="AlphaFoldDB" id="A0A9W6ZKI3"/>
<evidence type="ECO:0000256" key="3">
    <source>
        <dbReference type="ARBA" id="ARBA00022737"/>
    </source>
</evidence>
<proteinExistence type="predicted"/>
<evidence type="ECO:0000256" key="1">
    <source>
        <dbReference type="ARBA" id="ARBA00004141"/>
    </source>
</evidence>
<organism evidence="9 10">
    <name type="scientific">Triparma strigata</name>
    <dbReference type="NCBI Taxonomy" id="1606541"/>
    <lineage>
        <taxon>Eukaryota</taxon>
        <taxon>Sar</taxon>
        <taxon>Stramenopiles</taxon>
        <taxon>Ochrophyta</taxon>
        <taxon>Bolidophyceae</taxon>
        <taxon>Parmales</taxon>
        <taxon>Triparmaceae</taxon>
        <taxon>Triparma</taxon>
    </lineage>
</organism>
<evidence type="ECO:0000256" key="2">
    <source>
        <dbReference type="ARBA" id="ARBA00022692"/>
    </source>
</evidence>
<dbReference type="EMBL" id="BRXY01000038">
    <property type="protein sequence ID" value="GMH56067.1"/>
    <property type="molecule type" value="Genomic_DNA"/>
</dbReference>
<dbReference type="InterPro" id="IPR005821">
    <property type="entry name" value="Ion_trans_dom"/>
</dbReference>
<dbReference type="Pfam" id="PF00520">
    <property type="entry name" value="Ion_trans"/>
    <property type="match status" value="1"/>
</dbReference>
<feature type="transmembrane region" description="Helical" evidence="6">
    <location>
        <begin position="172"/>
        <end position="190"/>
    </location>
</feature>
<dbReference type="Proteomes" id="UP001165085">
    <property type="component" value="Unassembled WGS sequence"/>
</dbReference>
<evidence type="ECO:0000313" key="9">
    <source>
        <dbReference type="EMBL" id="GMH56067.1"/>
    </source>
</evidence>
<feature type="transmembrane region" description="Helical" evidence="6">
    <location>
        <begin position="267"/>
        <end position="289"/>
    </location>
</feature>
<evidence type="ECO:0000313" key="10">
    <source>
        <dbReference type="Proteomes" id="UP001165085"/>
    </source>
</evidence>
<evidence type="ECO:0000259" key="8">
    <source>
        <dbReference type="Pfam" id="PF00520"/>
    </source>
</evidence>
<feature type="transmembrane region" description="Helical" evidence="6">
    <location>
        <begin position="36"/>
        <end position="55"/>
    </location>
</feature>
<evidence type="ECO:0000256" key="6">
    <source>
        <dbReference type="SAM" id="Phobius"/>
    </source>
</evidence>